<dbReference type="SUPFAM" id="SSF46689">
    <property type="entry name" value="Homeodomain-like"/>
    <property type="match status" value="1"/>
</dbReference>
<dbReference type="InterPro" id="IPR001584">
    <property type="entry name" value="Integrase_cat-core"/>
</dbReference>
<dbReference type="Pfam" id="PF13683">
    <property type="entry name" value="rve_3"/>
    <property type="match status" value="1"/>
</dbReference>
<sequence length="285" mass="33875">MSYTTNQKMPALRREAARLVERGWSARKVGRYLGYHHTAVMKWVKRARVIGYHPIPTQSSRPHSHPKRTDENIEKEVVHLRIKTGRCTEAIHLMIEKKVSRNTVHRILDRHGLLKKRYKRKWCHPRVERPKAIKSGDLIEIDTIHRMISEKKRLYVFSLLDVHSRSAYAKAYEKMNGRTSVRFVKEAEKKSSFKFKMIQSDHGPEFSSWFVQRMQKDHRFTRLGKPNDNAHIERFNRTIQEECLDKLPNDVKKINCALKKYLQYYNQERIHLSLSTTPHQVVLRS</sequence>
<evidence type="ECO:0000259" key="1">
    <source>
        <dbReference type="PROSITE" id="PS50994"/>
    </source>
</evidence>
<dbReference type="InterPro" id="IPR036397">
    <property type="entry name" value="RNaseH_sf"/>
</dbReference>
<dbReference type="InterPro" id="IPR009057">
    <property type="entry name" value="Homeodomain-like_sf"/>
</dbReference>
<dbReference type="EMBL" id="MFVA01000004">
    <property type="protein sequence ID" value="OGI88810.1"/>
    <property type="molecule type" value="Genomic_DNA"/>
</dbReference>
<dbReference type="PROSITE" id="PS50994">
    <property type="entry name" value="INTEGRASE"/>
    <property type="match status" value="1"/>
</dbReference>
<dbReference type="GO" id="GO:0015074">
    <property type="term" value="P:DNA integration"/>
    <property type="evidence" value="ECO:0007669"/>
    <property type="project" value="InterPro"/>
</dbReference>
<dbReference type="PANTHER" id="PTHR47515:SF2">
    <property type="entry name" value="INTEGRASE CORE DOMAIN PROTEIN"/>
    <property type="match status" value="1"/>
</dbReference>
<accession>A0A1F6X3R0</accession>
<organism evidence="2 3">
    <name type="scientific">Candidatus Nomurabacteria bacterium RIFCSPLOWO2_01_FULL_41_21</name>
    <dbReference type="NCBI Taxonomy" id="1801776"/>
    <lineage>
        <taxon>Bacteria</taxon>
        <taxon>Candidatus Nomuraibacteriota</taxon>
    </lineage>
</organism>
<dbReference type="PANTHER" id="PTHR47515">
    <property type="entry name" value="LOW CALCIUM RESPONSE LOCUS PROTEIN T"/>
    <property type="match status" value="1"/>
</dbReference>
<dbReference type="SUPFAM" id="SSF53098">
    <property type="entry name" value="Ribonuclease H-like"/>
    <property type="match status" value="1"/>
</dbReference>
<name>A0A1F6X3R0_9BACT</name>
<gene>
    <name evidence="2" type="ORF">A2914_00385</name>
</gene>
<dbReference type="Proteomes" id="UP000176423">
    <property type="component" value="Unassembled WGS sequence"/>
</dbReference>
<dbReference type="InterPro" id="IPR012337">
    <property type="entry name" value="RNaseH-like_sf"/>
</dbReference>
<dbReference type="AlphaFoldDB" id="A0A1F6X3R0"/>
<feature type="domain" description="Integrase catalytic" evidence="1">
    <location>
        <begin position="126"/>
        <end position="285"/>
    </location>
</feature>
<evidence type="ECO:0000313" key="2">
    <source>
        <dbReference type="EMBL" id="OGI88810.1"/>
    </source>
</evidence>
<dbReference type="Gene3D" id="3.30.420.10">
    <property type="entry name" value="Ribonuclease H-like superfamily/Ribonuclease H"/>
    <property type="match status" value="1"/>
</dbReference>
<dbReference type="GO" id="GO:0003676">
    <property type="term" value="F:nucleic acid binding"/>
    <property type="evidence" value="ECO:0007669"/>
    <property type="project" value="InterPro"/>
</dbReference>
<proteinExistence type="predicted"/>
<evidence type="ECO:0000313" key="3">
    <source>
        <dbReference type="Proteomes" id="UP000176423"/>
    </source>
</evidence>
<reference evidence="2 3" key="1">
    <citation type="journal article" date="2016" name="Nat. Commun.">
        <title>Thousands of microbial genomes shed light on interconnected biogeochemical processes in an aquifer system.</title>
        <authorList>
            <person name="Anantharaman K."/>
            <person name="Brown C.T."/>
            <person name="Hug L.A."/>
            <person name="Sharon I."/>
            <person name="Castelle C.J."/>
            <person name="Probst A.J."/>
            <person name="Thomas B.C."/>
            <person name="Singh A."/>
            <person name="Wilkins M.J."/>
            <person name="Karaoz U."/>
            <person name="Brodie E.L."/>
            <person name="Williams K.H."/>
            <person name="Hubbard S.S."/>
            <person name="Banfield J.F."/>
        </authorList>
    </citation>
    <scope>NUCLEOTIDE SEQUENCE [LARGE SCALE GENOMIC DNA]</scope>
</reference>
<protein>
    <recommendedName>
        <fullName evidence="1">Integrase catalytic domain-containing protein</fullName>
    </recommendedName>
</protein>
<comment type="caution">
    <text evidence="2">The sequence shown here is derived from an EMBL/GenBank/DDBJ whole genome shotgun (WGS) entry which is preliminary data.</text>
</comment>